<dbReference type="PANTHER" id="PTHR43423:SF1">
    <property type="entry name" value="ABC TRANSPORTER I FAMILY MEMBER 17"/>
    <property type="match status" value="1"/>
</dbReference>
<keyword evidence="1" id="KW-0813">Transport</keyword>
<name>A0A0Q3WS47_9BACI</name>
<gene>
    <name evidence="5" type="ORF">AN964_10635</name>
</gene>
<evidence type="ECO:0000259" key="4">
    <source>
        <dbReference type="PROSITE" id="PS50893"/>
    </source>
</evidence>
<dbReference type="STRING" id="157838.AN964_10635"/>
<proteinExistence type="predicted"/>
<dbReference type="InterPro" id="IPR003593">
    <property type="entry name" value="AAA+_ATPase"/>
</dbReference>
<evidence type="ECO:0000313" key="6">
    <source>
        <dbReference type="Proteomes" id="UP000051888"/>
    </source>
</evidence>
<evidence type="ECO:0000313" key="5">
    <source>
        <dbReference type="EMBL" id="KQL53909.1"/>
    </source>
</evidence>
<protein>
    <submittedName>
        <fullName evidence="5">Phosphate ABC transporter ATP-binding protein</fullName>
    </submittedName>
</protein>
<dbReference type="InterPro" id="IPR027417">
    <property type="entry name" value="P-loop_NTPase"/>
</dbReference>
<dbReference type="PANTHER" id="PTHR43423">
    <property type="entry name" value="ABC TRANSPORTER I FAMILY MEMBER 17"/>
    <property type="match status" value="1"/>
</dbReference>
<dbReference type="PROSITE" id="PS50893">
    <property type="entry name" value="ABC_TRANSPORTER_2"/>
    <property type="match status" value="1"/>
</dbReference>
<accession>A0A0Q3WS47</accession>
<dbReference type="PROSITE" id="PS00211">
    <property type="entry name" value="ABC_TRANSPORTER_1"/>
    <property type="match status" value="1"/>
</dbReference>
<dbReference type="SUPFAM" id="SSF52540">
    <property type="entry name" value="P-loop containing nucleoside triphosphate hydrolases"/>
    <property type="match status" value="1"/>
</dbReference>
<comment type="caution">
    <text evidence="5">The sequence shown here is derived from an EMBL/GenBank/DDBJ whole genome shotgun (WGS) entry which is preliminary data.</text>
</comment>
<dbReference type="InterPro" id="IPR003439">
    <property type="entry name" value="ABC_transporter-like_ATP-bd"/>
</dbReference>
<reference evidence="5 6" key="1">
    <citation type="submission" date="2015-09" db="EMBL/GenBank/DDBJ databases">
        <title>Genome sequencing project for genomic taxonomy and phylogenomics of Bacillus-like bacteria.</title>
        <authorList>
            <person name="Liu B."/>
            <person name="Wang J."/>
            <person name="Zhu Y."/>
            <person name="Liu G."/>
            <person name="Chen Q."/>
            <person name="Chen Z."/>
            <person name="Lan J."/>
            <person name="Che J."/>
            <person name="Ge C."/>
            <person name="Shi H."/>
            <person name="Pan Z."/>
            <person name="Liu X."/>
        </authorList>
    </citation>
    <scope>NUCLEOTIDE SEQUENCE [LARGE SCALE GENOMIC DNA]</scope>
    <source>
        <strain evidence="5 6">LMG 18435</strain>
    </source>
</reference>
<evidence type="ECO:0000256" key="2">
    <source>
        <dbReference type="ARBA" id="ARBA00022741"/>
    </source>
</evidence>
<dbReference type="GO" id="GO:0035435">
    <property type="term" value="P:phosphate ion transmembrane transport"/>
    <property type="evidence" value="ECO:0007669"/>
    <property type="project" value="InterPro"/>
</dbReference>
<dbReference type="Pfam" id="PF00005">
    <property type="entry name" value="ABC_tran"/>
    <property type="match status" value="1"/>
</dbReference>
<evidence type="ECO:0000256" key="1">
    <source>
        <dbReference type="ARBA" id="ARBA00022448"/>
    </source>
</evidence>
<dbReference type="RefSeq" id="WP_055739649.1">
    <property type="nucleotide sequence ID" value="NZ_JAAIWL010000001.1"/>
</dbReference>
<dbReference type="CDD" id="cd03260">
    <property type="entry name" value="ABC_PstB_phosphate_transporter"/>
    <property type="match status" value="1"/>
</dbReference>
<dbReference type="GO" id="GO:0016887">
    <property type="term" value="F:ATP hydrolysis activity"/>
    <property type="evidence" value="ECO:0007669"/>
    <property type="project" value="InterPro"/>
</dbReference>
<keyword evidence="2" id="KW-0547">Nucleotide-binding</keyword>
<dbReference type="EMBL" id="LJJC01000004">
    <property type="protein sequence ID" value="KQL53909.1"/>
    <property type="molecule type" value="Genomic_DNA"/>
</dbReference>
<dbReference type="GO" id="GO:0005315">
    <property type="term" value="F:phosphate transmembrane transporter activity"/>
    <property type="evidence" value="ECO:0007669"/>
    <property type="project" value="InterPro"/>
</dbReference>
<dbReference type="Proteomes" id="UP000051888">
    <property type="component" value="Unassembled WGS sequence"/>
</dbReference>
<evidence type="ECO:0000256" key="3">
    <source>
        <dbReference type="ARBA" id="ARBA00022840"/>
    </source>
</evidence>
<organism evidence="5 6">
    <name type="scientific">Heyndrickxia shackletonii</name>
    <dbReference type="NCBI Taxonomy" id="157838"/>
    <lineage>
        <taxon>Bacteria</taxon>
        <taxon>Bacillati</taxon>
        <taxon>Bacillota</taxon>
        <taxon>Bacilli</taxon>
        <taxon>Bacillales</taxon>
        <taxon>Bacillaceae</taxon>
        <taxon>Heyndrickxia</taxon>
    </lineage>
</organism>
<dbReference type="InterPro" id="IPR017871">
    <property type="entry name" value="ABC_transporter-like_CS"/>
</dbReference>
<dbReference type="Gene3D" id="3.40.50.300">
    <property type="entry name" value="P-loop containing nucleotide triphosphate hydrolases"/>
    <property type="match status" value="1"/>
</dbReference>
<sequence>MLESNTVELRGVSKSFSTNGKVERVLNHINGTIENGSIVTILGPSGSGKSTILSMCNLLLTPDEGDVFIYGKEVRNWNIPELRQTVGIAFQAAPMIPGTVLDNLLLPASIHQMNIDHPEQFLEKVSLPESLLHKNVQDLSGGQRQRLGLARTLVNRPSILLLDEITSALDPSSVREIEHLILNLHKEENTTILWVTHDLDQARRVGTHSWLIVNGELVEHSPTESFFTTPKDDRTKQFLAKGMTDLP</sequence>
<dbReference type="InterPro" id="IPR005670">
    <property type="entry name" value="PstB-like"/>
</dbReference>
<dbReference type="AlphaFoldDB" id="A0A0Q3WS47"/>
<dbReference type="GO" id="GO:0016020">
    <property type="term" value="C:membrane"/>
    <property type="evidence" value="ECO:0007669"/>
    <property type="project" value="InterPro"/>
</dbReference>
<feature type="domain" description="ABC transporter" evidence="4">
    <location>
        <begin position="7"/>
        <end position="239"/>
    </location>
</feature>
<dbReference type="GO" id="GO:0005524">
    <property type="term" value="F:ATP binding"/>
    <property type="evidence" value="ECO:0007669"/>
    <property type="project" value="UniProtKB-KW"/>
</dbReference>
<dbReference type="PATRIC" id="fig|157838.3.peg.2340"/>
<keyword evidence="6" id="KW-1185">Reference proteome</keyword>
<dbReference type="OrthoDB" id="9785080at2"/>
<keyword evidence="3 5" id="KW-0067">ATP-binding</keyword>
<dbReference type="SMART" id="SM00382">
    <property type="entry name" value="AAA"/>
    <property type="match status" value="1"/>
</dbReference>